<evidence type="ECO:0000256" key="1">
    <source>
        <dbReference type="SAM" id="Phobius"/>
    </source>
</evidence>
<comment type="caution">
    <text evidence="3">The sequence shown here is derived from an EMBL/GenBank/DDBJ whole genome shotgun (WGS) entry which is preliminary data.</text>
</comment>
<feature type="chain" id="PRO_5046943690" evidence="2">
    <location>
        <begin position="28"/>
        <end position="442"/>
    </location>
</feature>
<keyword evidence="4" id="KW-1185">Reference proteome</keyword>
<feature type="signal peptide" evidence="2">
    <location>
        <begin position="1"/>
        <end position="27"/>
    </location>
</feature>
<keyword evidence="1" id="KW-0812">Transmembrane</keyword>
<gene>
    <name evidence="3" type="ORF">RM844_12560</name>
</gene>
<protein>
    <submittedName>
        <fullName evidence="3">Uncharacterized protein</fullName>
    </submittedName>
</protein>
<feature type="transmembrane region" description="Helical" evidence="1">
    <location>
        <begin position="406"/>
        <end position="426"/>
    </location>
</feature>
<dbReference type="EMBL" id="JAVREO010000006">
    <property type="protein sequence ID" value="MDT0267122.1"/>
    <property type="molecule type" value="Genomic_DNA"/>
</dbReference>
<dbReference type="Proteomes" id="UP001183410">
    <property type="component" value="Unassembled WGS sequence"/>
</dbReference>
<dbReference type="RefSeq" id="WP_311667171.1">
    <property type="nucleotide sequence ID" value="NZ_JAVREO010000006.1"/>
</dbReference>
<evidence type="ECO:0000313" key="3">
    <source>
        <dbReference type="EMBL" id="MDT0267122.1"/>
    </source>
</evidence>
<evidence type="ECO:0000313" key="4">
    <source>
        <dbReference type="Proteomes" id="UP001183410"/>
    </source>
</evidence>
<keyword evidence="1" id="KW-1133">Transmembrane helix</keyword>
<organism evidence="3 4">
    <name type="scientific">Streptomyces chisholmiae</name>
    <dbReference type="NCBI Taxonomy" id="3075540"/>
    <lineage>
        <taxon>Bacteria</taxon>
        <taxon>Bacillati</taxon>
        <taxon>Actinomycetota</taxon>
        <taxon>Actinomycetes</taxon>
        <taxon>Kitasatosporales</taxon>
        <taxon>Streptomycetaceae</taxon>
        <taxon>Streptomyces</taxon>
    </lineage>
</organism>
<reference evidence="4" key="1">
    <citation type="submission" date="2023-07" db="EMBL/GenBank/DDBJ databases">
        <title>30 novel species of actinomycetes from the DSMZ collection.</title>
        <authorList>
            <person name="Nouioui I."/>
        </authorList>
    </citation>
    <scope>NUCLEOTIDE SEQUENCE [LARGE SCALE GENOMIC DNA]</scope>
    <source>
        <strain evidence="4">DSM 44915</strain>
    </source>
</reference>
<evidence type="ECO:0000256" key="2">
    <source>
        <dbReference type="SAM" id="SignalP"/>
    </source>
</evidence>
<sequence>MGQIRGGARLAALGCALLLVGPLAAPAAAAGPGAAEPGAAGGYRFAADARPVAGTASSADAPTIEAGGVYTDEIAPGETRHYALSLDHAASAYVTTVAVPGPGAPLGSSDTLEVELLTTDNESCSTGRRSFSSAGTARPVAAWAGRTVAQGAPCQRAGVYFYSVTRGIGGDPEDWPVELRFTQEPPLAGIPESAPELTAWETEPPAPPGGAATRVAGGTGFNDAQPIGEGVWRDDLAAGDTLVYRVPVDWGQQLAVDVELANATDLDPAVGSRADVLVELYNPAGAWVDADGAARYGGEQLSVPLLTPGVHYGNRFLEEYDALRLAGWHYLVVTLAPEAAELTRRPVGLTLRLALLGERAAGPAYATDLVEAGFGVTDEMVAQADGGLTDAELAAERATDRKRQRGYLAIGAGAVLSAGIGLWHLVARRRAVAAAGPVPGSP</sequence>
<accession>A0ABU2JQ46</accession>
<proteinExistence type="predicted"/>
<name>A0ABU2JQ46_9ACTN</name>
<keyword evidence="1" id="KW-0472">Membrane</keyword>
<keyword evidence="2" id="KW-0732">Signal</keyword>